<evidence type="ECO:0000256" key="4">
    <source>
        <dbReference type="ARBA" id="ARBA00047199"/>
    </source>
</evidence>
<dbReference type="GO" id="GO:0019346">
    <property type="term" value="P:transsulfuration"/>
    <property type="evidence" value="ECO:0007669"/>
    <property type="project" value="InterPro"/>
</dbReference>
<keyword evidence="9" id="KW-0808">Transferase</keyword>
<gene>
    <name evidence="9" type="ORF">IAC59_07665</name>
</gene>
<comment type="cofactor">
    <cofactor evidence="1 8">
        <name>pyridoxal 5'-phosphate</name>
        <dbReference type="ChEBI" id="CHEBI:597326"/>
    </cofactor>
</comment>
<dbReference type="SUPFAM" id="SSF53383">
    <property type="entry name" value="PLP-dependent transferases"/>
    <property type="match status" value="1"/>
</dbReference>
<name>A0A9D1S506_9FIRM</name>
<dbReference type="InterPro" id="IPR015421">
    <property type="entry name" value="PyrdxlP-dep_Trfase_major"/>
</dbReference>
<dbReference type="Gene3D" id="3.90.1150.10">
    <property type="entry name" value="Aspartate Aminotransferase, domain 1"/>
    <property type="match status" value="1"/>
</dbReference>
<evidence type="ECO:0000256" key="6">
    <source>
        <dbReference type="ARBA" id="ARBA00052699"/>
    </source>
</evidence>
<feature type="modified residue" description="N6-(pyridoxal phosphate)lysine" evidence="7">
    <location>
        <position position="211"/>
    </location>
</feature>
<dbReference type="InterPro" id="IPR015424">
    <property type="entry name" value="PyrdxlP-dep_Trfase"/>
</dbReference>
<dbReference type="Pfam" id="PF01053">
    <property type="entry name" value="Cys_Met_Meta_PP"/>
    <property type="match status" value="1"/>
</dbReference>
<evidence type="ECO:0000313" key="9">
    <source>
        <dbReference type="EMBL" id="HIU47121.1"/>
    </source>
</evidence>
<dbReference type="PIRSF" id="PIRSF001434">
    <property type="entry name" value="CGS"/>
    <property type="match status" value="1"/>
</dbReference>
<dbReference type="Gene3D" id="3.40.640.10">
    <property type="entry name" value="Type I PLP-dependent aspartate aminotransferase-like (Major domain)"/>
    <property type="match status" value="1"/>
</dbReference>
<comment type="catalytic activity">
    <reaction evidence="5">
        <text>L-homocysteine + H2O = 2-oxobutanoate + hydrogen sulfide + NH4(+) + H(+)</text>
        <dbReference type="Rhea" id="RHEA:14501"/>
        <dbReference type="ChEBI" id="CHEBI:15377"/>
        <dbReference type="ChEBI" id="CHEBI:15378"/>
        <dbReference type="ChEBI" id="CHEBI:16763"/>
        <dbReference type="ChEBI" id="CHEBI:28938"/>
        <dbReference type="ChEBI" id="CHEBI:29919"/>
        <dbReference type="ChEBI" id="CHEBI:58199"/>
        <dbReference type="EC" id="4.4.1.2"/>
    </reaction>
    <physiologicalReaction direction="left-to-right" evidence="5">
        <dbReference type="Rhea" id="RHEA:14502"/>
    </physiologicalReaction>
</comment>
<organism evidence="9 10">
    <name type="scientific">Candidatus Fimadaptatus faecigallinarum</name>
    <dbReference type="NCBI Taxonomy" id="2840814"/>
    <lineage>
        <taxon>Bacteria</taxon>
        <taxon>Bacillati</taxon>
        <taxon>Bacillota</taxon>
        <taxon>Clostridia</taxon>
        <taxon>Eubacteriales</taxon>
        <taxon>Candidatus Fimadaptatus</taxon>
    </lineage>
</organism>
<keyword evidence="2 7" id="KW-0663">Pyridoxal phosphate</keyword>
<dbReference type="EC" id="4.4.1.2" evidence="3"/>
<reference evidence="9" key="2">
    <citation type="journal article" date="2021" name="PeerJ">
        <title>Extensive microbial diversity within the chicken gut microbiome revealed by metagenomics and culture.</title>
        <authorList>
            <person name="Gilroy R."/>
            <person name="Ravi A."/>
            <person name="Getino M."/>
            <person name="Pursley I."/>
            <person name="Horton D.L."/>
            <person name="Alikhan N.F."/>
            <person name="Baker D."/>
            <person name="Gharbi K."/>
            <person name="Hall N."/>
            <person name="Watson M."/>
            <person name="Adriaenssens E.M."/>
            <person name="Foster-Nyarko E."/>
            <person name="Jarju S."/>
            <person name="Secka A."/>
            <person name="Antonio M."/>
            <person name="Oren A."/>
            <person name="Chaudhuri R.R."/>
            <person name="La Ragione R."/>
            <person name="Hildebrand F."/>
            <person name="Pallen M.J."/>
        </authorList>
    </citation>
    <scope>NUCLEOTIDE SEQUENCE</scope>
    <source>
        <strain evidence="9">ChiSxjej2B14-8506</strain>
    </source>
</reference>
<dbReference type="GO" id="GO:0047982">
    <property type="term" value="F:homocysteine desulfhydrase activity"/>
    <property type="evidence" value="ECO:0007669"/>
    <property type="project" value="UniProtKB-EC"/>
</dbReference>
<dbReference type="PANTHER" id="PTHR11808:SF80">
    <property type="entry name" value="CYSTATHIONINE GAMMA-LYASE"/>
    <property type="match status" value="1"/>
</dbReference>
<proteinExistence type="inferred from homology"/>
<evidence type="ECO:0000256" key="7">
    <source>
        <dbReference type="PIRSR" id="PIRSR001434-2"/>
    </source>
</evidence>
<protein>
    <recommendedName>
        <fullName evidence="3">homocysteine desulfhydrase</fullName>
        <ecNumber evidence="3">4.4.1.2</ecNumber>
    </recommendedName>
    <alternativeName>
        <fullName evidence="4">Homocysteine desulfhydrase</fullName>
    </alternativeName>
</protein>
<accession>A0A9D1S506</accession>
<dbReference type="GO" id="GO:0018826">
    <property type="term" value="F:methionine gamma-lyase activity"/>
    <property type="evidence" value="ECO:0007669"/>
    <property type="project" value="UniProtKB-EC"/>
</dbReference>
<comment type="catalytic activity">
    <reaction evidence="6">
        <text>L-methionine + H2O = methanethiol + 2-oxobutanoate + NH4(+)</text>
        <dbReference type="Rhea" id="RHEA:23800"/>
        <dbReference type="ChEBI" id="CHEBI:15377"/>
        <dbReference type="ChEBI" id="CHEBI:16007"/>
        <dbReference type="ChEBI" id="CHEBI:16763"/>
        <dbReference type="ChEBI" id="CHEBI:28938"/>
        <dbReference type="ChEBI" id="CHEBI:57844"/>
        <dbReference type="EC" id="4.4.1.11"/>
    </reaction>
    <physiologicalReaction direction="left-to-right" evidence="6">
        <dbReference type="Rhea" id="RHEA:23801"/>
    </physiologicalReaction>
</comment>
<keyword evidence="9" id="KW-0032">Aminotransferase</keyword>
<dbReference type="PANTHER" id="PTHR11808">
    <property type="entry name" value="TRANS-SULFURATION ENZYME FAMILY MEMBER"/>
    <property type="match status" value="1"/>
</dbReference>
<evidence type="ECO:0000256" key="2">
    <source>
        <dbReference type="ARBA" id="ARBA00022898"/>
    </source>
</evidence>
<dbReference type="Proteomes" id="UP000824123">
    <property type="component" value="Unassembled WGS sequence"/>
</dbReference>
<dbReference type="GO" id="GO:0005737">
    <property type="term" value="C:cytoplasm"/>
    <property type="evidence" value="ECO:0007669"/>
    <property type="project" value="TreeGrafter"/>
</dbReference>
<evidence type="ECO:0000256" key="1">
    <source>
        <dbReference type="ARBA" id="ARBA00001933"/>
    </source>
</evidence>
<evidence type="ECO:0000256" key="8">
    <source>
        <dbReference type="RuleBase" id="RU362118"/>
    </source>
</evidence>
<dbReference type="InterPro" id="IPR015422">
    <property type="entry name" value="PyrdxlP-dep_Trfase_small"/>
</dbReference>
<comment type="caution">
    <text evidence="9">The sequence shown here is derived from an EMBL/GenBank/DDBJ whole genome shotgun (WGS) entry which is preliminary data.</text>
</comment>
<evidence type="ECO:0000313" key="10">
    <source>
        <dbReference type="Proteomes" id="UP000824123"/>
    </source>
</evidence>
<dbReference type="CDD" id="cd00614">
    <property type="entry name" value="CGS_like"/>
    <property type="match status" value="1"/>
</dbReference>
<dbReference type="EMBL" id="DVNK01000048">
    <property type="protein sequence ID" value="HIU47121.1"/>
    <property type="molecule type" value="Genomic_DNA"/>
</dbReference>
<comment type="similarity">
    <text evidence="8">Belongs to the trans-sulfuration enzymes family.</text>
</comment>
<evidence type="ECO:0000256" key="3">
    <source>
        <dbReference type="ARBA" id="ARBA00047175"/>
    </source>
</evidence>
<reference evidence="9" key="1">
    <citation type="submission" date="2020-10" db="EMBL/GenBank/DDBJ databases">
        <authorList>
            <person name="Gilroy R."/>
        </authorList>
    </citation>
    <scope>NUCLEOTIDE SEQUENCE</scope>
    <source>
        <strain evidence="9">ChiSxjej2B14-8506</strain>
    </source>
</reference>
<evidence type="ECO:0000256" key="5">
    <source>
        <dbReference type="ARBA" id="ARBA00048780"/>
    </source>
</evidence>
<dbReference type="GO" id="GO:0008483">
    <property type="term" value="F:transaminase activity"/>
    <property type="evidence" value="ECO:0007669"/>
    <property type="project" value="UniProtKB-KW"/>
</dbReference>
<sequence length="387" mass="42504">MALLTEEDKKHRTPEDICAHVGDEYAKYQGAIVPPIYQNSLFVQPTDSNGIAPGGYAYTRVSNPTIDIAERKIAALECADGALCFSSGMGAMSSAIMYSVHSGSHVVMVDTAYGSTVDFVQNYLGSKFGVECTLVRGDSVDEIRAAIRPNTSLIYLESPSSLVFRMQDLEAVAELARPRGILTAIDNTYATPIYQQPIKHGIDIVCHTASKYMGGHSDIVAGALAARRDIIEQIQSRERLMLGNNMDPHQAWLLIRGLRTLPVRLKQHGENARKVAQFLEGHAKVKKVYYPGSATYDQPELFKKYMTGMNGLMSFEPYGTVEQGRKVINALHRFQHGCSWGGFESLCTFVGGDGVTRPKDLIRIHVGLESVDSLIEDLDQALNTAID</sequence>
<dbReference type="AlphaFoldDB" id="A0A9D1S506"/>
<dbReference type="InterPro" id="IPR000277">
    <property type="entry name" value="Cys/Met-Metab_PyrdxlP-dep_enz"/>
</dbReference>
<dbReference type="FunFam" id="3.40.640.10:FF:000046">
    <property type="entry name" value="Cystathionine gamma-lyase"/>
    <property type="match status" value="1"/>
</dbReference>
<dbReference type="GO" id="GO:0030170">
    <property type="term" value="F:pyridoxal phosphate binding"/>
    <property type="evidence" value="ECO:0007669"/>
    <property type="project" value="InterPro"/>
</dbReference>